<keyword evidence="2" id="KW-0479">Metal-binding</keyword>
<evidence type="ECO:0000313" key="5">
    <source>
        <dbReference type="Proteomes" id="UP000754644"/>
    </source>
</evidence>
<dbReference type="Proteomes" id="UP000754644">
    <property type="component" value="Unassembled WGS sequence"/>
</dbReference>
<keyword evidence="3" id="KW-0732">Signal</keyword>
<dbReference type="GO" id="GO:0015689">
    <property type="term" value="P:molybdate ion transport"/>
    <property type="evidence" value="ECO:0007669"/>
    <property type="project" value="InterPro"/>
</dbReference>
<dbReference type="PANTHER" id="PTHR30632:SF14">
    <property type="entry name" value="TUNGSTATE_MOLYBDATE_CHROMATE-BINDING PROTEIN MODA"/>
    <property type="match status" value="1"/>
</dbReference>
<dbReference type="EMBL" id="JABMOJ010000383">
    <property type="protein sequence ID" value="NQV65736.1"/>
    <property type="molecule type" value="Genomic_DNA"/>
</dbReference>
<dbReference type="InterPro" id="IPR005950">
    <property type="entry name" value="ModA"/>
</dbReference>
<dbReference type="PANTHER" id="PTHR30632">
    <property type="entry name" value="MOLYBDATE-BINDING PERIPLASMIC PROTEIN"/>
    <property type="match status" value="1"/>
</dbReference>
<gene>
    <name evidence="4" type="primary">modA</name>
    <name evidence="4" type="ORF">HQ497_10265</name>
</gene>
<dbReference type="GO" id="GO:0046872">
    <property type="term" value="F:metal ion binding"/>
    <property type="evidence" value="ECO:0007669"/>
    <property type="project" value="UniProtKB-KW"/>
</dbReference>
<accession>A0A972VY99</accession>
<dbReference type="NCBIfam" id="TIGR01256">
    <property type="entry name" value="modA"/>
    <property type="match status" value="1"/>
</dbReference>
<evidence type="ECO:0000256" key="2">
    <source>
        <dbReference type="ARBA" id="ARBA00022723"/>
    </source>
</evidence>
<comment type="similarity">
    <text evidence="1">Belongs to the bacterial solute-binding protein ModA family.</text>
</comment>
<comment type="caution">
    <text evidence="4">The sequence shown here is derived from an EMBL/GenBank/DDBJ whole genome shotgun (WGS) entry which is preliminary data.</text>
</comment>
<name>A0A972VY99_9GAMM</name>
<protein>
    <submittedName>
        <fullName evidence="4">Molybdate ABC transporter substrate-binding protein</fullName>
    </submittedName>
</protein>
<reference evidence="4" key="1">
    <citation type="submission" date="2020-05" db="EMBL/GenBank/DDBJ databases">
        <title>Sulfur intermediates as new biogeochemical hubs in an aquatic model microbial ecosystem.</title>
        <authorList>
            <person name="Vigneron A."/>
        </authorList>
    </citation>
    <scope>NUCLEOTIDE SEQUENCE</scope>
    <source>
        <strain evidence="4">Bin.250</strain>
    </source>
</reference>
<sequence>MSLLRDQFVDVPVRAFLVACIAVLFSATSVANPLRVAVAANFKSTLVTLTTAYADQEIDIIAGSTGMLYSQIRHGAPFDLFLAADSLHPQLLEQANLALSGSRFTYAVGQLVFWVPKHAGTVDQPLFLAFDDAIAVANPKLAPYGQAAMVLIDKFKPEHKALIYGNNVNQTFQFIDSGNVAAGFISLAQVKGRSPAASWWLAPTSEYPAIEQQAIVLKNHQPGAEEFALFLQSERARRIITDAGYRTAVAL</sequence>
<dbReference type="Pfam" id="PF13531">
    <property type="entry name" value="SBP_bac_11"/>
    <property type="match status" value="1"/>
</dbReference>
<dbReference type="Gene3D" id="3.40.190.10">
    <property type="entry name" value="Periplasmic binding protein-like II"/>
    <property type="match status" value="2"/>
</dbReference>
<evidence type="ECO:0000256" key="3">
    <source>
        <dbReference type="ARBA" id="ARBA00022729"/>
    </source>
</evidence>
<dbReference type="GO" id="GO:0030973">
    <property type="term" value="F:molybdate ion binding"/>
    <property type="evidence" value="ECO:0007669"/>
    <property type="project" value="TreeGrafter"/>
</dbReference>
<organism evidence="4 5">
    <name type="scientific">SAR86 cluster bacterium</name>
    <dbReference type="NCBI Taxonomy" id="2030880"/>
    <lineage>
        <taxon>Bacteria</taxon>
        <taxon>Pseudomonadati</taxon>
        <taxon>Pseudomonadota</taxon>
        <taxon>Gammaproteobacteria</taxon>
        <taxon>SAR86 cluster</taxon>
    </lineage>
</organism>
<evidence type="ECO:0000256" key="1">
    <source>
        <dbReference type="ARBA" id="ARBA00009175"/>
    </source>
</evidence>
<dbReference type="InterPro" id="IPR050682">
    <property type="entry name" value="ModA/WtpA"/>
</dbReference>
<dbReference type="SUPFAM" id="SSF53850">
    <property type="entry name" value="Periplasmic binding protein-like II"/>
    <property type="match status" value="1"/>
</dbReference>
<proteinExistence type="inferred from homology"/>
<dbReference type="AlphaFoldDB" id="A0A972VY99"/>
<evidence type="ECO:0000313" key="4">
    <source>
        <dbReference type="EMBL" id="NQV65736.1"/>
    </source>
</evidence>